<comment type="caution">
    <text evidence="1">The sequence shown here is derived from an EMBL/GenBank/DDBJ whole genome shotgun (WGS) entry which is preliminary data.</text>
</comment>
<name>A0A370D6L0_9GAMM</name>
<gene>
    <name evidence="1" type="ORF">DIZ80_16680</name>
</gene>
<protein>
    <submittedName>
        <fullName evidence="1">Uncharacterized protein</fullName>
    </submittedName>
</protein>
<reference evidence="1 2" key="1">
    <citation type="journal article" date="2018" name="ISME J.">
        <title>Endosymbiont genomes yield clues of tubeworm success.</title>
        <authorList>
            <person name="Li Y."/>
            <person name="Liles M.R."/>
            <person name="Halanych K.M."/>
        </authorList>
    </citation>
    <scope>NUCLEOTIDE SEQUENCE [LARGE SCALE GENOMIC DNA]</scope>
    <source>
        <strain evidence="1">A1464</strain>
    </source>
</reference>
<dbReference type="Proteomes" id="UP000254266">
    <property type="component" value="Unassembled WGS sequence"/>
</dbReference>
<dbReference type="AlphaFoldDB" id="A0A370D6L0"/>
<sequence length="100" mass="11282">METMRGFNDMSAQHVAYAGNFKILGFAGTTTGNYTSQNRVTIRNESNQYCLVKVRWLAYPSTTSIKRFGPHDGFTWNRSNTGVELDSVCDNDKSVFNETI</sequence>
<keyword evidence="2" id="KW-1185">Reference proteome</keyword>
<accession>A0A370D6L0</accession>
<evidence type="ECO:0000313" key="1">
    <source>
        <dbReference type="EMBL" id="RDH80665.1"/>
    </source>
</evidence>
<evidence type="ECO:0000313" key="2">
    <source>
        <dbReference type="Proteomes" id="UP000254266"/>
    </source>
</evidence>
<organism evidence="1 2">
    <name type="scientific">endosymbiont of Galathealinum brachiosum</name>
    <dbReference type="NCBI Taxonomy" id="2200906"/>
    <lineage>
        <taxon>Bacteria</taxon>
        <taxon>Pseudomonadati</taxon>
        <taxon>Pseudomonadota</taxon>
        <taxon>Gammaproteobacteria</taxon>
        <taxon>sulfur-oxidizing symbionts</taxon>
    </lineage>
</organism>
<proteinExistence type="predicted"/>
<dbReference type="EMBL" id="QFXC01000014">
    <property type="protein sequence ID" value="RDH80665.1"/>
    <property type="molecule type" value="Genomic_DNA"/>
</dbReference>